<dbReference type="Pfam" id="PF04149">
    <property type="entry name" value="DUF397"/>
    <property type="match status" value="2"/>
</dbReference>
<dbReference type="RefSeq" id="WP_092527500.1">
    <property type="nucleotide sequence ID" value="NZ_FOWW01000001.1"/>
</dbReference>
<dbReference type="STRING" id="587909.SAMN05421810_101606"/>
<reference evidence="3" key="1">
    <citation type="submission" date="2016-10" db="EMBL/GenBank/DDBJ databases">
        <authorList>
            <person name="Varghese N."/>
            <person name="Submissions S."/>
        </authorList>
    </citation>
    <scope>NUCLEOTIDE SEQUENCE [LARGE SCALE GENOMIC DNA]</scope>
    <source>
        <strain evidence="3">CGMCC 4.5579</strain>
    </source>
</reference>
<feature type="domain" description="DUF397" evidence="1">
    <location>
        <begin position="24"/>
        <end position="76"/>
    </location>
</feature>
<gene>
    <name evidence="2" type="ORF">SAMN05421810_101606</name>
</gene>
<keyword evidence="3" id="KW-1185">Reference proteome</keyword>
<dbReference type="AlphaFoldDB" id="A0A1I5LNL6"/>
<accession>A0A1I5LNL6</accession>
<dbReference type="InterPro" id="IPR007278">
    <property type="entry name" value="DUF397"/>
</dbReference>
<dbReference type="Proteomes" id="UP000198727">
    <property type="component" value="Unassembled WGS sequence"/>
</dbReference>
<organism evidence="2 3">
    <name type="scientific">Amycolatopsis arida</name>
    <dbReference type="NCBI Taxonomy" id="587909"/>
    <lineage>
        <taxon>Bacteria</taxon>
        <taxon>Bacillati</taxon>
        <taxon>Actinomycetota</taxon>
        <taxon>Actinomycetes</taxon>
        <taxon>Pseudonocardiales</taxon>
        <taxon>Pseudonocardiaceae</taxon>
        <taxon>Amycolatopsis</taxon>
    </lineage>
</organism>
<dbReference type="OrthoDB" id="3430276at2"/>
<protein>
    <recommendedName>
        <fullName evidence="1">DUF397 domain-containing protein</fullName>
    </recommendedName>
</protein>
<sequence length="76" mass="8214">MGDILTWRKSSYTGSNGGTCVEVAWRRSSYSTANGGACVEVAGRDQRTGVRDSKAPGSGELWFPAAAWRAFLTELR</sequence>
<evidence type="ECO:0000259" key="1">
    <source>
        <dbReference type="Pfam" id="PF04149"/>
    </source>
</evidence>
<proteinExistence type="predicted"/>
<dbReference type="EMBL" id="FOWW01000001">
    <property type="protein sequence ID" value="SFO98802.1"/>
    <property type="molecule type" value="Genomic_DNA"/>
</dbReference>
<evidence type="ECO:0000313" key="2">
    <source>
        <dbReference type="EMBL" id="SFO98802.1"/>
    </source>
</evidence>
<feature type="domain" description="DUF397" evidence="1">
    <location>
        <begin position="5"/>
        <end position="23"/>
    </location>
</feature>
<name>A0A1I5LNL6_9PSEU</name>
<evidence type="ECO:0000313" key="3">
    <source>
        <dbReference type="Proteomes" id="UP000198727"/>
    </source>
</evidence>